<feature type="region of interest" description="Disordered" evidence="1">
    <location>
        <begin position="370"/>
        <end position="444"/>
    </location>
</feature>
<dbReference type="CDD" id="cd20540">
    <property type="entry name" value="CYCLIN_CCNY_like"/>
    <property type="match status" value="1"/>
</dbReference>
<feature type="region of interest" description="Disordered" evidence="1">
    <location>
        <begin position="1021"/>
        <end position="1046"/>
    </location>
</feature>
<dbReference type="Gene3D" id="1.10.472.10">
    <property type="entry name" value="Cyclin-like"/>
    <property type="match status" value="1"/>
</dbReference>
<feature type="compositionally biased region" description="Basic and acidic residues" evidence="1">
    <location>
        <begin position="388"/>
        <end position="398"/>
    </location>
</feature>
<feature type="compositionally biased region" description="Low complexity" evidence="1">
    <location>
        <begin position="521"/>
        <end position="542"/>
    </location>
</feature>
<reference evidence="2" key="1">
    <citation type="journal article" date="2020" name="Fungal Divers.">
        <title>Resolving the Mortierellaceae phylogeny through synthesis of multi-gene phylogenetics and phylogenomics.</title>
        <authorList>
            <person name="Vandepol N."/>
            <person name="Liber J."/>
            <person name="Desiro A."/>
            <person name="Na H."/>
            <person name="Kennedy M."/>
            <person name="Barry K."/>
            <person name="Grigoriev I.V."/>
            <person name="Miller A.N."/>
            <person name="O'Donnell K."/>
            <person name="Stajich J.E."/>
            <person name="Bonito G."/>
        </authorList>
    </citation>
    <scope>NUCLEOTIDE SEQUENCE</scope>
    <source>
        <strain evidence="2">KOD1015</strain>
    </source>
</reference>
<feature type="compositionally biased region" description="Low complexity" evidence="1">
    <location>
        <begin position="865"/>
        <end position="877"/>
    </location>
</feature>
<feature type="compositionally biased region" description="Basic residues" evidence="1">
    <location>
        <begin position="425"/>
        <end position="434"/>
    </location>
</feature>
<evidence type="ECO:0000313" key="3">
    <source>
        <dbReference type="Proteomes" id="UP000780801"/>
    </source>
</evidence>
<feature type="region of interest" description="Disordered" evidence="1">
    <location>
        <begin position="13"/>
        <end position="51"/>
    </location>
</feature>
<gene>
    <name evidence="2" type="ORF">BGW38_003701</name>
</gene>
<evidence type="ECO:0008006" key="4">
    <source>
        <dbReference type="Google" id="ProtNLM"/>
    </source>
</evidence>
<evidence type="ECO:0000313" key="2">
    <source>
        <dbReference type="EMBL" id="KAF9585150.1"/>
    </source>
</evidence>
<dbReference type="OrthoDB" id="10250320at2759"/>
<feature type="compositionally biased region" description="Polar residues" evidence="1">
    <location>
        <begin position="1034"/>
        <end position="1046"/>
    </location>
</feature>
<dbReference type="EMBL" id="JAABOA010000244">
    <property type="protein sequence ID" value="KAF9585150.1"/>
    <property type="molecule type" value="Genomic_DNA"/>
</dbReference>
<protein>
    <recommendedName>
        <fullName evidence="4">Cyclin N-terminal domain-containing protein</fullName>
    </recommendedName>
</protein>
<comment type="caution">
    <text evidence="2">The sequence shown here is derived from an EMBL/GenBank/DDBJ whole genome shotgun (WGS) entry which is preliminary data.</text>
</comment>
<feature type="region of interest" description="Disordered" evidence="1">
    <location>
        <begin position="857"/>
        <end position="882"/>
    </location>
</feature>
<feature type="compositionally biased region" description="Basic residues" evidence="1">
    <location>
        <begin position="399"/>
        <end position="415"/>
    </location>
</feature>
<feature type="region of interest" description="Disordered" evidence="1">
    <location>
        <begin position="136"/>
        <end position="232"/>
    </location>
</feature>
<name>A0A9P6G0H6_9FUNG</name>
<feature type="compositionally biased region" description="Basic and acidic residues" evidence="1">
    <location>
        <begin position="176"/>
        <end position="187"/>
    </location>
</feature>
<evidence type="ECO:0000256" key="1">
    <source>
        <dbReference type="SAM" id="MobiDB-lite"/>
    </source>
</evidence>
<dbReference type="PANTHER" id="PTHR14248">
    <property type="entry name" value="CYCLIN Y, ISOFORM A"/>
    <property type="match status" value="1"/>
</dbReference>
<feature type="compositionally biased region" description="Polar residues" evidence="1">
    <location>
        <begin position="511"/>
        <end position="520"/>
    </location>
</feature>
<proteinExistence type="predicted"/>
<accession>A0A9P6G0H6</accession>
<feature type="region of interest" description="Disordered" evidence="1">
    <location>
        <begin position="589"/>
        <end position="610"/>
    </location>
</feature>
<keyword evidence="3" id="KW-1185">Reference proteome</keyword>
<dbReference type="AlphaFoldDB" id="A0A9P6G0H6"/>
<sequence length="1071" mass="118741">MSDYIKQVLMNRPINNPSKHTHIPAAPTPGCKNDGPIIRDSSNHHDSSENDDLNAVQPILGHGIHSDPAYPRPAHPSPPELFCETEYTEEEQQRAKEQLRIVRRNLKRFPSDSSYFKRFAPLVDDWRNFLPSNRLLQQQQQQPHQRPSSQYDRRHRRTSANGCEKEATNTGTKSLLSRDSKHNDFRGRSYPSQQDEDDNSYDEYSLDEELGAETDENDSIPPMARYGSSGTSLDHPPAIGEFDALYQGNYVTAASSCSSLRRMESSSSFVKELLREEELCRLVTSSHLHPESNDAESNNNSADQMLGERPLLSRVSDSYPHYSHEYPNTHSKGLLRQQRSCQGLMTHGEAQKQEFKDISIVHRSSLNHLRSNSACGSKGSGSLHRARSHDVRRHEVSQGHKRHPCHAQTEHRRRQSSNSSSQSRNVRRPRRQRQHAGGIGFVELTQKDGDEVRFTLGLESEGEDTGSEDSMTYLISSGEVVDSSQRPYPRLSYDAIAGTLRYNPGINEYESQTSFTSPSNDDAASVVSRSSSSSAVSTVSTTASDRAAHGSIIIQEEPPQYSNHGHDQALFSDKNQPFASTAHCISRPSTTAPEMKEDSKQSTKVKNTRPSLTVHTTSYGTAFMEGGIAPGALSAYEKPVGSQYSLTKCNSTSSLYIDSTMTKSDVDETLRAVATVLFDKVLQSHKDNDVRTERIVNSSSYVHSDKVLMSHTDIFDFMRFIFDCGQNLGAENAIITLIYVERMTELGNLSFHAINWRRLLLGALILSIKVWEDLAVFNSDVCAIFEGLAVKDVNALERFAMAKLQYNVSVKRSVYAACYFRLRDVSESHYNSHYGQLTISMSQRDIQGDNELESAHFQRRPRLMASRSNSNTKSSLGSNGGSSAGLMSAVSLSSQSNHSGSSISSHHTRVPVGPGYRKWTLKPLSVREADRLEARSSLYCSSMMMEEQERRGAGCCWDEYSSASSTATLVGRSTPEELCSISNSLANSIATAGSSMHTLSSMTTSASSGYGHELGYGGKLPSAIEGGSKKENDGSQGVTEDDGATTTRRVLRMKKSRSDFFFQNTTPASIM</sequence>
<organism evidence="2 3">
    <name type="scientific">Lunasporangiospora selenospora</name>
    <dbReference type="NCBI Taxonomy" id="979761"/>
    <lineage>
        <taxon>Eukaryota</taxon>
        <taxon>Fungi</taxon>
        <taxon>Fungi incertae sedis</taxon>
        <taxon>Mucoromycota</taxon>
        <taxon>Mortierellomycotina</taxon>
        <taxon>Mortierellomycetes</taxon>
        <taxon>Mortierellales</taxon>
        <taxon>Mortierellaceae</taxon>
        <taxon>Lunasporangiospora</taxon>
    </lineage>
</organism>
<feature type="compositionally biased region" description="Low complexity" evidence="1">
    <location>
        <begin position="136"/>
        <end position="150"/>
    </location>
</feature>
<feature type="region of interest" description="Disordered" evidence="1">
    <location>
        <begin position="511"/>
        <end position="542"/>
    </location>
</feature>
<feature type="compositionally biased region" description="Acidic residues" evidence="1">
    <location>
        <begin position="194"/>
        <end position="218"/>
    </location>
</feature>
<dbReference type="Proteomes" id="UP000780801">
    <property type="component" value="Unassembled WGS sequence"/>
</dbReference>